<dbReference type="Proteomes" id="UP001295423">
    <property type="component" value="Unassembled WGS sequence"/>
</dbReference>
<accession>A0AAD2FQH9</accession>
<evidence type="ECO:0000313" key="5">
    <source>
        <dbReference type="EMBL" id="CAJ1949516.1"/>
    </source>
</evidence>
<evidence type="ECO:0000256" key="2">
    <source>
        <dbReference type="ARBA" id="ARBA00022640"/>
    </source>
</evidence>
<feature type="chain" id="PRO_5041996728" description="Plastid lipid-associated protein/fibrillin conserved domain-containing protein" evidence="3">
    <location>
        <begin position="27"/>
        <end position="295"/>
    </location>
</feature>
<proteinExistence type="predicted"/>
<keyword evidence="3" id="KW-0732">Signal</keyword>
<keyword evidence="2" id="KW-0934">Plastid</keyword>
<evidence type="ECO:0000256" key="1">
    <source>
        <dbReference type="ARBA" id="ARBA00004474"/>
    </source>
</evidence>
<dbReference type="GO" id="GO:0009536">
    <property type="term" value="C:plastid"/>
    <property type="evidence" value="ECO:0007669"/>
    <property type="project" value="UniProtKB-SubCell"/>
</dbReference>
<evidence type="ECO:0000313" key="6">
    <source>
        <dbReference type="Proteomes" id="UP001295423"/>
    </source>
</evidence>
<dbReference type="PANTHER" id="PTHR31906">
    <property type="entry name" value="PLASTID-LIPID-ASSOCIATED PROTEIN 4, CHLOROPLASTIC-RELATED"/>
    <property type="match status" value="1"/>
</dbReference>
<comment type="caution">
    <text evidence="5">The sequence shown here is derived from an EMBL/GenBank/DDBJ whole genome shotgun (WGS) entry which is preliminary data.</text>
</comment>
<evidence type="ECO:0000256" key="3">
    <source>
        <dbReference type="SAM" id="SignalP"/>
    </source>
</evidence>
<evidence type="ECO:0000259" key="4">
    <source>
        <dbReference type="Pfam" id="PF04755"/>
    </source>
</evidence>
<dbReference type="EMBL" id="CAKOGP040001758">
    <property type="protein sequence ID" value="CAJ1949516.1"/>
    <property type="molecule type" value="Genomic_DNA"/>
</dbReference>
<reference evidence="5" key="1">
    <citation type="submission" date="2023-08" db="EMBL/GenBank/DDBJ databases">
        <authorList>
            <person name="Audoor S."/>
            <person name="Bilcke G."/>
        </authorList>
    </citation>
    <scope>NUCLEOTIDE SEQUENCE</scope>
</reference>
<organism evidence="5 6">
    <name type="scientific">Cylindrotheca closterium</name>
    <dbReference type="NCBI Taxonomy" id="2856"/>
    <lineage>
        <taxon>Eukaryota</taxon>
        <taxon>Sar</taxon>
        <taxon>Stramenopiles</taxon>
        <taxon>Ochrophyta</taxon>
        <taxon>Bacillariophyta</taxon>
        <taxon>Bacillariophyceae</taxon>
        <taxon>Bacillariophycidae</taxon>
        <taxon>Bacillariales</taxon>
        <taxon>Bacillariaceae</taxon>
        <taxon>Cylindrotheca</taxon>
    </lineage>
</organism>
<gene>
    <name evidence="5" type="ORF">CYCCA115_LOCUS12135</name>
</gene>
<protein>
    <recommendedName>
        <fullName evidence="4">Plastid lipid-associated protein/fibrillin conserved domain-containing protein</fullName>
    </recommendedName>
</protein>
<feature type="signal peptide" evidence="3">
    <location>
        <begin position="1"/>
        <end position="26"/>
    </location>
</feature>
<dbReference type="InterPro" id="IPR006843">
    <property type="entry name" value="PAP/fibrillin_dom"/>
</dbReference>
<dbReference type="InterPro" id="IPR039633">
    <property type="entry name" value="PAP"/>
</dbReference>
<dbReference type="Pfam" id="PF04755">
    <property type="entry name" value="PAP_fibrillin"/>
    <property type="match status" value="1"/>
</dbReference>
<feature type="domain" description="Plastid lipid-associated protein/fibrillin conserved" evidence="4">
    <location>
        <begin position="61"/>
        <end position="277"/>
    </location>
</feature>
<sequence length="295" mass="31978">MMTRRHRNISSLLAIILSLLAASVNSFGPKTLLLTTHNRISALDAEATASDTAKEASMLIDKLRQIAGRTNRGFQATSMDRRQARDLAFSLEKLNPTAAPAAAYYESSITESAADAAEGPTVSGKWNLIFTDAPDITSLDTSRNPFSTATLGRIGQECNPPYVKNVIEWKRPSWAGNLPFSGSEDSRVLQKVVTLASASPEKPDVVDLKIAGLELENPNQDDQLSTNGGGIASRVERDGLVAGLLSSNPIDLKGPLNPPFGQFRILYLDEDLRITLTSQNYIAVNSRCKEGGEWF</sequence>
<keyword evidence="6" id="KW-1185">Reference proteome</keyword>
<comment type="subcellular location">
    <subcellularLocation>
        <location evidence="1">Plastid</location>
    </subcellularLocation>
</comment>
<dbReference type="AlphaFoldDB" id="A0AAD2FQH9"/>
<name>A0AAD2FQH9_9STRA</name>